<sequence length="52" mass="5665">MSLTRLADRLLDGLLTRGRAAAGCDLNSYQCIGGNLYRFDTCGRTLMCSNCC</sequence>
<dbReference type="Proteomes" id="UP000321617">
    <property type="component" value="Unassembled WGS sequence"/>
</dbReference>
<organism evidence="1 2">
    <name type="scientific">Stackebrandtia albiflava</name>
    <dbReference type="NCBI Taxonomy" id="406432"/>
    <lineage>
        <taxon>Bacteria</taxon>
        <taxon>Bacillati</taxon>
        <taxon>Actinomycetota</taxon>
        <taxon>Actinomycetes</taxon>
        <taxon>Glycomycetales</taxon>
        <taxon>Glycomycetaceae</taxon>
        <taxon>Stackebrandtia</taxon>
    </lineage>
</organism>
<reference evidence="1 2" key="1">
    <citation type="journal article" date="2013" name="Stand. Genomic Sci.">
        <title>Genomic Encyclopedia of Type Strains, Phase I: The one thousand microbial genomes (KMG-I) project.</title>
        <authorList>
            <person name="Kyrpides N.C."/>
            <person name="Woyke T."/>
            <person name="Eisen J.A."/>
            <person name="Garrity G."/>
            <person name="Lilburn T.G."/>
            <person name="Beck B.J."/>
            <person name="Whitman W.B."/>
            <person name="Hugenholtz P."/>
            <person name="Klenk H.P."/>
        </authorList>
    </citation>
    <scope>NUCLEOTIDE SEQUENCE [LARGE SCALE GENOMIC DNA]</scope>
    <source>
        <strain evidence="1 2">DSM 45044</strain>
    </source>
</reference>
<protein>
    <submittedName>
        <fullName evidence="1">Uncharacterized protein</fullName>
    </submittedName>
</protein>
<proteinExistence type="predicted"/>
<dbReference type="RefSeq" id="WP_158645483.1">
    <property type="nucleotide sequence ID" value="NZ_BAABIJ010000001.1"/>
</dbReference>
<dbReference type="EMBL" id="VLLL01000005">
    <property type="protein sequence ID" value="TWJ15376.1"/>
    <property type="molecule type" value="Genomic_DNA"/>
</dbReference>
<evidence type="ECO:0000313" key="1">
    <source>
        <dbReference type="EMBL" id="TWJ15376.1"/>
    </source>
</evidence>
<accession>A0A562VBX5</accession>
<evidence type="ECO:0000313" key="2">
    <source>
        <dbReference type="Proteomes" id="UP000321617"/>
    </source>
</evidence>
<gene>
    <name evidence="1" type="ORF">LX16_1079</name>
</gene>
<comment type="caution">
    <text evidence="1">The sequence shown here is derived from an EMBL/GenBank/DDBJ whole genome shotgun (WGS) entry which is preliminary data.</text>
</comment>
<name>A0A562VBX5_9ACTN</name>
<keyword evidence="2" id="KW-1185">Reference proteome</keyword>
<dbReference type="AlphaFoldDB" id="A0A562VBX5"/>